<evidence type="ECO:0000313" key="2">
    <source>
        <dbReference type="Proteomes" id="UP000017836"/>
    </source>
</evidence>
<dbReference type="EMBL" id="KI392557">
    <property type="protein sequence ID" value="ERN14392.1"/>
    <property type="molecule type" value="Genomic_DNA"/>
</dbReference>
<evidence type="ECO:0000313" key="1">
    <source>
        <dbReference type="EMBL" id="ERN14392.1"/>
    </source>
</evidence>
<name>U5CZ23_AMBTC</name>
<dbReference type="Gramene" id="ERN14392">
    <property type="protein sequence ID" value="ERN14392"/>
    <property type="gene ID" value="AMTR_s00033p00232550"/>
</dbReference>
<keyword evidence="2" id="KW-1185">Reference proteome</keyword>
<organism evidence="1 2">
    <name type="scientific">Amborella trichopoda</name>
    <dbReference type="NCBI Taxonomy" id="13333"/>
    <lineage>
        <taxon>Eukaryota</taxon>
        <taxon>Viridiplantae</taxon>
        <taxon>Streptophyta</taxon>
        <taxon>Embryophyta</taxon>
        <taxon>Tracheophyta</taxon>
        <taxon>Spermatophyta</taxon>
        <taxon>Magnoliopsida</taxon>
        <taxon>Amborellales</taxon>
        <taxon>Amborellaceae</taxon>
        <taxon>Amborella</taxon>
    </lineage>
</organism>
<accession>U5CZ23</accession>
<dbReference type="AlphaFoldDB" id="U5CZ23"/>
<reference evidence="2" key="1">
    <citation type="journal article" date="2013" name="Science">
        <title>The Amborella genome and the evolution of flowering plants.</title>
        <authorList>
            <consortium name="Amborella Genome Project"/>
        </authorList>
    </citation>
    <scope>NUCLEOTIDE SEQUENCE [LARGE SCALE GENOMIC DNA]</scope>
</reference>
<protein>
    <submittedName>
        <fullName evidence="1">Uncharacterized protein</fullName>
    </submittedName>
</protein>
<sequence>MNKTYLPLPFKESKPKIGVIRAWDSCGQWKAFLPLLSCCVENLDALPSIFFRTEHIVEFSEHARENAVEGSERVLRAARNFPVFDVYRVHIPMFDKYRDQKSVFQYIKSGAHRVVIESKDEIALELESLLHAHRIKGDRVKNVKAKGELVIT</sequence>
<proteinExistence type="predicted"/>
<gene>
    <name evidence="1" type="ORF">AMTR_s00033p00232550</name>
</gene>
<dbReference type="HOGENOM" id="CLU_1724762_0_0_1"/>
<dbReference type="Proteomes" id="UP000017836">
    <property type="component" value="Unassembled WGS sequence"/>
</dbReference>